<dbReference type="OrthoDB" id="2447893at2759"/>
<organism evidence="2 3">
    <name type="scientific">Acaulospora morrowiae</name>
    <dbReference type="NCBI Taxonomy" id="94023"/>
    <lineage>
        <taxon>Eukaryota</taxon>
        <taxon>Fungi</taxon>
        <taxon>Fungi incertae sedis</taxon>
        <taxon>Mucoromycota</taxon>
        <taxon>Glomeromycotina</taxon>
        <taxon>Glomeromycetes</taxon>
        <taxon>Diversisporales</taxon>
        <taxon>Acaulosporaceae</taxon>
        <taxon>Acaulospora</taxon>
    </lineage>
</organism>
<feature type="coiled-coil region" evidence="1">
    <location>
        <begin position="37"/>
        <end position="140"/>
    </location>
</feature>
<dbReference type="Proteomes" id="UP000789342">
    <property type="component" value="Unassembled WGS sequence"/>
</dbReference>
<dbReference type="EMBL" id="CAJVPV010018629">
    <property type="protein sequence ID" value="CAG8708016.1"/>
    <property type="molecule type" value="Genomic_DNA"/>
</dbReference>
<sequence>MSTIQELEVLVKDLDITTTEIYVADFLNSHFCELEDLEKLDSVLNDLKKNEQILNEKCVQLQNETLKPLQQSLKLFDSTIVKLEELQATRLELQDTLAEHCDKVTSKNLTNSQGRSTDNNVTLLEQLVSLQKQVDSLERSKQYLKILVVAEEL</sequence>
<feature type="non-terminal residue" evidence="2">
    <location>
        <position position="1"/>
    </location>
</feature>
<evidence type="ECO:0000313" key="2">
    <source>
        <dbReference type="EMBL" id="CAG8708016.1"/>
    </source>
</evidence>
<name>A0A9N9N761_9GLOM</name>
<evidence type="ECO:0000256" key="1">
    <source>
        <dbReference type="SAM" id="Coils"/>
    </source>
</evidence>
<accession>A0A9N9N761</accession>
<keyword evidence="1" id="KW-0175">Coiled coil</keyword>
<comment type="caution">
    <text evidence="2">The sequence shown here is derived from an EMBL/GenBank/DDBJ whole genome shotgun (WGS) entry which is preliminary data.</text>
</comment>
<keyword evidence="3" id="KW-1185">Reference proteome</keyword>
<proteinExistence type="predicted"/>
<protein>
    <submittedName>
        <fullName evidence="2">7614_t:CDS:1</fullName>
    </submittedName>
</protein>
<gene>
    <name evidence="2" type="ORF">AMORRO_LOCUS12533</name>
</gene>
<reference evidence="2" key="1">
    <citation type="submission" date="2021-06" db="EMBL/GenBank/DDBJ databases">
        <authorList>
            <person name="Kallberg Y."/>
            <person name="Tangrot J."/>
            <person name="Rosling A."/>
        </authorList>
    </citation>
    <scope>NUCLEOTIDE SEQUENCE</scope>
    <source>
        <strain evidence="2">CL551</strain>
    </source>
</reference>
<evidence type="ECO:0000313" key="3">
    <source>
        <dbReference type="Proteomes" id="UP000789342"/>
    </source>
</evidence>
<dbReference type="AlphaFoldDB" id="A0A9N9N761"/>